<evidence type="ECO:0000256" key="7">
    <source>
        <dbReference type="ARBA" id="ARBA00022695"/>
    </source>
</evidence>
<dbReference type="InterPro" id="IPR041298">
    <property type="entry name" value="UBZ3"/>
</dbReference>
<dbReference type="Pfam" id="PF21704">
    <property type="entry name" value="POLH-Rev1_HhH"/>
    <property type="match status" value="1"/>
</dbReference>
<evidence type="ECO:0000256" key="2">
    <source>
        <dbReference type="ARBA" id="ARBA00001946"/>
    </source>
</evidence>
<feature type="domain" description="UBZ3-type" evidence="20">
    <location>
        <begin position="662"/>
        <end position="696"/>
    </location>
</feature>
<dbReference type="GO" id="GO:0006281">
    <property type="term" value="P:DNA repair"/>
    <property type="evidence" value="ECO:0007669"/>
    <property type="project" value="UniProtKB-KW"/>
</dbReference>
<comment type="cofactor">
    <cofactor evidence="1">
        <name>Mn(2+)</name>
        <dbReference type="ChEBI" id="CHEBI:29035"/>
    </cofactor>
</comment>
<evidence type="ECO:0000256" key="9">
    <source>
        <dbReference type="ARBA" id="ARBA00022763"/>
    </source>
</evidence>
<dbReference type="PANTHER" id="PTHR45873:SF1">
    <property type="entry name" value="DNA POLYMERASE ETA"/>
    <property type="match status" value="1"/>
</dbReference>
<evidence type="ECO:0000313" key="22">
    <source>
        <dbReference type="Proteomes" id="UP000678393"/>
    </source>
</evidence>
<evidence type="ECO:0000256" key="12">
    <source>
        <dbReference type="ARBA" id="ARBA00022842"/>
    </source>
</evidence>
<dbReference type="GO" id="GO:0035861">
    <property type="term" value="C:site of double-strand break"/>
    <property type="evidence" value="ECO:0007669"/>
    <property type="project" value="TreeGrafter"/>
</dbReference>
<proteinExistence type="inferred from homology"/>
<dbReference type="GO" id="GO:0003887">
    <property type="term" value="F:DNA-directed DNA polymerase activity"/>
    <property type="evidence" value="ECO:0007669"/>
    <property type="project" value="UniProtKB-EC"/>
</dbReference>
<dbReference type="InterPro" id="IPR043128">
    <property type="entry name" value="Rev_trsase/Diguanyl_cyclase"/>
</dbReference>
<evidence type="ECO:0000256" key="16">
    <source>
        <dbReference type="ARBA" id="ARBA00044975"/>
    </source>
</evidence>
<dbReference type="InterPro" id="IPR043502">
    <property type="entry name" value="DNA/RNA_pol_sf"/>
</dbReference>
<feature type="compositionally biased region" description="Polar residues" evidence="18">
    <location>
        <begin position="491"/>
        <end position="501"/>
    </location>
</feature>
<keyword evidence="14" id="KW-0234">DNA repair</keyword>
<dbReference type="Gene3D" id="3.30.70.270">
    <property type="match status" value="1"/>
</dbReference>
<dbReference type="Gene3D" id="3.30.1490.100">
    <property type="entry name" value="DNA polymerase, Y-family, little finger domain"/>
    <property type="match status" value="1"/>
</dbReference>
<dbReference type="Pfam" id="PF18439">
    <property type="entry name" value="zf_UBZ"/>
    <property type="match status" value="1"/>
</dbReference>
<evidence type="ECO:0000259" key="20">
    <source>
        <dbReference type="PROSITE" id="PS51907"/>
    </source>
</evidence>
<dbReference type="Pfam" id="PF00817">
    <property type="entry name" value="IMS"/>
    <property type="match status" value="1"/>
</dbReference>
<comment type="cofactor">
    <cofactor evidence="2">
        <name>Mg(2+)</name>
        <dbReference type="ChEBI" id="CHEBI:18420"/>
    </cofactor>
</comment>
<evidence type="ECO:0000256" key="17">
    <source>
        <dbReference type="ARBA" id="ARBA00049244"/>
    </source>
</evidence>
<feature type="domain" description="UmuC" evidence="19">
    <location>
        <begin position="6"/>
        <end position="243"/>
    </location>
</feature>
<organism evidence="21 22">
    <name type="scientific">Candidula unifasciata</name>
    <dbReference type="NCBI Taxonomy" id="100452"/>
    <lineage>
        <taxon>Eukaryota</taxon>
        <taxon>Metazoa</taxon>
        <taxon>Spiralia</taxon>
        <taxon>Lophotrochozoa</taxon>
        <taxon>Mollusca</taxon>
        <taxon>Gastropoda</taxon>
        <taxon>Heterobranchia</taxon>
        <taxon>Euthyneura</taxon>
        <taxon>Panpulmonata</taxon>
        <taxon>Eupulmonata</taxon>
        <taxon>Stylommatophora</taxon>
        <taxon>Helicina</taxon>
        <taxon>Helicoidea</taxon>
        <taxon>Geomitridae</taxon>
        <taxon>Candidula</taxon>
    </lineage>
</organism>
<dbReference type="Proteomes" id="UP000678393">
    <property type="component" value="Unassembled WGS sequence"/>
</dbReference>
<keyword evidence="13" id="KW-0832">Ubl conjugation</keyword>
<evidence type="ECO:0000256" key="8">
    <source>
        <dbReference type="ARBA" id="ARBA00022723"/>
    </source>
</evidence>
<sequence>MTDREVVLIDMDCFYVQVEQRLDPSLKGKPCAVVQYKTYRGGGIIAVGYEARALGVTRNMCGDEAQEKCPDIQLARVPEVRGKADLTRYREAGAEVITVFSKFCSCVERASVDEAFLDLTDEVSRRLKALGDSQVLAGQIANTFVEGYASLEGTSEWLMKLYSNKEANESECRLAVAASMVEEMRAAVLKETGFTCSAGISNNKMLAKFACGRNKPNKQTVLPMSAVQTLFETLPIHKIRHLGGKLGTFLTDELGLKNMWDLTKFSEQELQKHCGVKTGSWLYGACRGIETESVATRVLPKSIGCSKNFRGKEILDTKEKVKFWVSELSEEMSERLNRDKELHKRTAKSLTVSVYYKSASGPVSASRACALVRYDAEKISSDAYYILQQFNTSSSHSQQWVPPLMNLGLSASKFTDCGNHQTINSMFHSVPSTQATISSTKQSQSVPSASSTQRFPAVTDKHTETLLSSEDVDLLSNSDKIGGTDQERAVDSSTGHTQHLSNLPAPGLKCVTEITSKKHSNTESSKSSEVDGATGKQRNIQSFFSQVKMAEASNGDNNKGDTSHCLDQTGSKLLEVNTDTEISETDTKGRASGGFFAKKLKDFNQLKSTSSLTKNEPAAPSTVLASAHEADSFSDGSEAIEAEDLHDMDADHTHCSSNVSMNVDDFMECDKCGELIPIWEMPEHSDFHFALELQKETNDASSAAAFSGRSMTSTATKATSLPAIKRKSSSPSNAKKGGKKKKVDKSVQPLTVFFSKT</sequence>
<keyword evidence="7" id="KW-0548">Nucleotidyltransferase</keyword>
<comment type="subcellular location">
    <subcellularLocation>
        <location evidence="3">Nucleus</location>
    </subcellularLocation>
</comment>
<keyword evidence="15" id="KW-0539">Nucleus</keyword>
<evidence type="ECO:0000256" key="13">
    <source>
        <dbReference type="ARBA" id="ARBA00022843"/>
    </source>
</evidence>
<evidence type="ECO:0000256" key="10">
    <source>
        <dbReference type="ARBA" id="ARBA00022771"/>
    </source>
</evidence>
<dbReference type="InterPro" id="IPR052230">
    <property type="entry name" value="DNA_polymerase_eta"/>
</dbReference>
<evidence type="ECO:0000256" key="15">
    <source>
        <dbReference type="ARBA" id="ARBA00023242"/>
    </source>
</evidence>
<evidence type="ECO:0000313" key="21">
    <source>
        <dbReference type="EMBL" id="CAG5123627.1"/>
    </source>
</evidence>
<dbReference type="InterPro" id="IPR017961">
    <property type="entry name" value="DNA_pol_Y-fam_little_finger"/>
</dbReference>
<protein>
    <recommendedName>
        <fullName evidence="16">DNA polymerase eta</fullName>
        <ecNumber evidence="5">2.7.7.7</ecNumber>
    </recommendedName>
</protein>
<accession>A0A8S3Z2B4</accession>
<dbReference type="FunFam" id="1.10.150.20:FF:000014">
    <property type="entry name" value="Polymerase (DNA directed), eta"/>
    <property type="match status" value="1"/>
</dbReference>
<feature type="region of interest" description="Disordered" evidence="18">
    <location>
        <begin position="475"/>
        <end position="538"/>
    </location>
</feature>
<dbReference type="Pfam" id="PF11799">
    <property type="entry name" value="IMS_C"/>
    <property type="match status" value="1"/>
</dbReference>
<dbReference type="FunFam" id="3.40.1170.60:FF:000003">
    <property type="entry name" value="DNA polymerase eta"/>
    <property type="match status" value="1"/>
</dbReference>
<evidence type="ECO:0000259" key="19">
    <source>
        <dbReference type="PROSITE" id="PS50173"/>
    </source>
</evidence>
<evidence type="ECO:0000256" key="6">
    <source>
        <dbReference type="ARBA" id="ARBA00022679"/>
    </source>
</evidence>
<dbReference type="GO" id="GO:0008270">
    <property type="term" value="F:zinc ion binding"/>
    <property type="evidence" value="ECO:0007669"/>
    <property type="project" value="UniProtKB-KW"/>
</dbReference>
<dbReference type="GO" id="GO:0042276">
    <property type="term" value="P:error-prone translesion synthesis"/>
    <property type="evidence" value="ECO:0007669"/>
    <property type="project" value="TreeGrafter"/>
</dbReference>
<keyword evidence="10" id="KW-0863">Zinc-finger</keyword>
<dbReference type="Gene3D" id="3.40.1170.60">
    <property type="match status" value="1"/>
</dbReference>
<feature type="region of interest" description="Disordered" evidence="18">
    <location>
        <begin position="434"/>
        <end position="461"/>
    </location>
</feature>
<keyword evidence="8" id="KW-0479">Metal-binding</keyword>
<dbReference type="GO" id="GO:0003684">
    <property type="term" value="F:damaged DNA binding"/>
    <property type="evidence" value="ECO:0007669"/>
    <property type="project" value="InterPro"/>
</dbReference>
<dbReference type="PANTHER" id="PTHR45873">
    <property type="entry name" value="DNA POLYMERASE ETA"/>
    <property type="match status" value="1"/>
</dbReference>
<dbReference type="SUPFAM" id="SSF100879">
    <property type="entry name" value="Lesion bypass DNA polymerase (Y-family), little finger domain"/>
    <property type="match status" value="1"/>
</dbReference>
<dbReference type="GO" id="GO:0005634">
    <property type="term" value="C:nucleus"/>
    <property type="evidence" value="ECO:0007669"/>
    <property type="project" value="UniProtKB-SubCell"/>
</dbReference>
<dbReference type="GO" id="GO:0005657">
    <property type="term" value="C:replication fork"/>
    <property type="evidence" value="ECO:0007669"/>
    <property type="project" value="TreeGrafter"/>
</dbReference>
<dbReference type="InterPro" id="IPR036775">
    <property type="entry name" value="DNA_pol_Y-fam_lit_finger_sf"/>
</dbReference>
<feature type="compositionally biased region" description="Polar residues" evidence="18">
    <location>
        <begin position="709"/>
        <end position="719"/>
    </location>
</feature>
<comment type="similarity">
    <text evidence="4">Belongs to the DNA polymerase type-Y family.</text>
</comment>
<keyword evidence="6" id="KW-0808">Transferase</keyword>
<evidence type="ECO:0000256" key="5">
    <source>
        <dbReference type="ARBA" id="ARBA00012417"/>
    </source>
</evidence>
<dbReference type="GO" id="GO:0009411">
    <property type="term" value="P:response to UV"/>
    <property type="evidence" value="ECO:0007669"/>
    <property type="project" value="UniProtKB-ARBA"/>
</dbReference>
<keyword evidence="11" id="KW-0862">Zinc</keyword>
<comment type="catalytic activity">
    <reaction evidence="17">
        <text>DNA(n) + a 2'-deoxyribonucleoside 5'-triphosphate = DNA(n+1) + diphosphate</text>
        <dbReference type="Rhea" id="RHEA:22508"/>
        <dbReference type="Rhea" id="RHEA-COMP:17339"/>
        <dbReference type="Rhea" id="RHEA-COMP:17340"/>
        <dbReference type="ChEBI" id="CHEBI:33019"/>
        <dbReference type="ChEBI" id="CHEBI:61560"/>
        <dbReference type="ChEBI" id="CHEBI:173112"/>
        <dbReference type="EC" id="2.7.7.7"/>
    </reaction>
</comment>
<evidence type="ECO:0000256" key="3">
    <source>
        <dbReference type="ARBA" id="ARBA00004123"/>
    </source>
</evidence>
<dbReference type="AlphaFoldDB" id="A0A8S3Z2B4"/>
<reference evidence="21" key="1">
    <citation type="submission" date="2021-04" db="EMBL/GenBank/DDBJ databases">
        <authorList>
            <consortium name="Molecular Ecology Group"/>
        </authorList>
    </citation>
    <scope>NUCLEOTIDE SEQUENCE</scope>
</reference>
<dbReference type="SUPFAM" id="SSF56672">
    <property type="entry name" value="DNA/RNA polymerases"/>
    <property type="match status" value="1"/>
</dbReference>
<dbReference type="InterPro" id="IPR001126">
    <property type="entry name" value="UmuC"/>
</dbReference>
<gene>
    <name evidence="21" type="ORF">CUNI_LOCUS9185</name>
</gene>
<dbReference type="EMBL" id="CAJHNH020001571">
    <property type="protein sequence ID" value="CAG5123627.1"/>
    <property type="molecule type" value="Genomic_DNA"/>
</dbReference>
<keyword evidence="12" id="KW-0460">Magnesium</keyword>
<dbReference type="PIRSF" id="PIRSF036603">
    <property type="entry name" value="DPol_eta"/>
    <property type="match status" value="1"/>
</dbReference>
<dbReference type="FunFam" id="3.30.1490.100:FF:000007">
    <property type="entry name" value="DNA polymerase eta"/>
    <property type="match status" value="1"/>
</dbReference>
<evidence type="ECO:0000256" key="14">
    <source>
        <dbReference type="ARBA" id="ARBA00023204"/>
    </source>
</evidence>
<dbReference type="PROSITE" id="PS51907">
    <property type="entry name" value="ZF_UBZ3"/>
    <property type="match status" value="1"/>
</dbReference>
<keyword evidence="22" id="KW-1185">Reference proteome</keyword>
<dbReference type="OrthoDB" id="5723at2759"/>
<feature type="compositionally biased region" description="Polar residues" evidence="18">
    <location>
        <begin position="434"/>
        <end position="454"/>
    </location>
</feature>
<comment type="caution">
    <text evidence="21">The sequence shown here is derived from an EMBL/GenBank/DDBJ whole genome shotgun (WGS) entry which is preliminary data.</text>
</comment>
<dbReference type="EC" id="2.7.7.7" evidence="5"/>
<dbReference type="Gene3D" id="1.10.150.20">
    <property type="entry name" value="5' to 3' exonuclease, C-terminal subdomain"/>
    <property type="match status" value="1"/>
</dbReference>
<evidence type="ECO:0000256" key="4">
    <source>
        <dbReference type="ARBA" id="ARBA00010945"/>
    </source>
</evidence>
<keyword evidence="9" id="KW-0227">DNA damage</keyword>
<evidence type="ECO:0000256" key="18">
    <source>
        <dbReference type="SAM" id="MobiDB-lite"/>
    </source>
</evidence>
<evidence type="ECO:0000256" key="11">
    <source>
        <dbReference type="ARBA" id="ARBA00022833"/>
    </source>
</evidence>
<dbReference type="PROSITE" id="PS50173">
    <property type="entry name" value="UMUC"/>
    <property type="match status" value="1"/>
</dbReference>
<name>A0A8S3Z2B4_9EUPU</name>
<feature type="region of interest" description="Disordered" evidence="18">
    <location>
        <begin position="702"/>
        <end position="757"/>
    </location>
</feature>
<evidence type="ECO:0000256" key="1">
    <source>
        <dbReference type="ARBA" id="ARBA00001936"/>
    </source>
</evidence>